<evidence type="ECO:0000256" key="1">
    <source>
        <dbReference type="ARBA" id="ARBA00022737"/>
    </source>
</evidence>
<keyword evidence="4" id="KW-1185">Reference proteome</keyword>
<keyword evidence="2" id="KW-0802">TPR repeat</keyword>
<sequence length="215" mass="23519">MADIDLPTRQPEPIIITVLRATNPLRGQKGDTLTALVKLEYIDRPLGESAKVDCGADKPAEFNYNATVTILFEDPANLDDTAHRPVLCTVMEVLPKEKKQKDEKTIVLGQCFIDLFPLLQGETKYKTSLNIIPTQGSPLDNLPADHPKAEIDVQLSVNEPLLTEMQRKDANLMSVTMETLFSPPDSWAIGGAAQGFTYVAAMPMPLSADIVTIDG</sequence>
<dbReference type="GO" id="GO:0003341">
    <property type="term" value="P:cilium movement"/>
    <property type="evidence" value="ECO:0007669"/>
    <property type="project" value="TreeGrafter"/>
</dbReference>
<comment type="caution">
    <text evidence="3">The sequence shown here is derived from an EMBL/GenBank/DDBJ whole genome shotgun (WGS) entry which is preliminary data.</text>
</comment>
<evidence type="ECO:0000313" key="4">
    <source>
        <dbReference type="Proteomes" id="UP001209878"/>
    </source>
</evidence>
<dbReference type="GO" id="GO:0070062">
    <property type="term" value="C:extracellular exosome"/>
    <property type="evidence" value="ECO:0007669"/>
    <property type="project" value="TreeGrafter"/>
</dbReference>
<dbReference type="AlphaFoldDB" id="A0AAD9P2D3"/>
<dbReference type="GO" id="GO:0031514">
    <property type="term" value="C:motile cilium"/>
    <property type="evidence" value="ECO:0007669"/>
    <property type="project" value="TreeGrafter"/>
</dbReference>
<dbReference type="Proteomes" id="UP001209878">
    <property type="component" value="Unassembled WGS sequence"/>
</dbReference>
<protein>
    <submittedName>
        <fullName evidence="3">Uncharacterized protein</fullName>
    </submittedName>
</protein>
<gene>
    <name evidence="3" type="ORF">NP493_185g01027</name>
</gene>
<proteinExistence type="predicted"/>
<dbReference type="PANTHER" id="PTHR44314">
    <property type="entry name" value="CILIA- AND FLAGELLA-ASSOCIATED PROTEIN 70"/>
    <property type="match status" value="1"/>
</dbReference>
<dbReference type="GO" id="GO:0060271">
    <property type="term" value="P:cilium assembly"/>
    <property type="evidence" value="ECO:0007669"/>
    <property type="project" value="TreeGrafter"/>
</dbReference>
<accession>A0AAD9P2D3</accession>
<reference evidence="3" key="1">
    <citation type="journal article" date="2023" name="Mol. Biol. Evol.">
        <title>Third-Generation Sequencing Reveals the Adaptive Role of the Epigenome in Three Deep-Sea Polychaetes.</title>
        <authorList>
            <person name="Perez M."/>
            <person name="Aroh O."/>
            <person name="Sun Y."/>
            <person name="Lan Y."/>
            <person name="Juniper S.K."/>
            <person name="Young C.R."/>
            <person name="Angers B."/>
            <person name="Qian P.Y."/>
        </authorList>
    </citation>
    <scope>NUCLEOTIDE SEQUENCE</scope>
    <source>
        <strain evidence="3">R07B-5</strain>
    </source>
</reference>
<dbReference type="EMBL" id="JAODUO010000185">
    <property type="protein sequence ID" value="KAK2186878.1"/>
    <property type="molecule type" value="Genomic_DNA"/>
</dbReference>
<evidence type="ECO:0000256" key="2">
    <source>
        <dbReference type="ARBA" id="ARBA00022803"/>
    </source>
</evidence>
<dbReference type="InterPro" id="IPR052628">
    <property type="entry name" value="CFAP70"/>
</dbReference>
<name>A0AAD9P2D3_RIDPI</name>
<evidence type="ECO:0000313" key="3">
    <source>
        <dbReference type="EMBL" id="KAK2186878.1"/>
    </source>
</evidence>
<organism evidence="3 4">
    <name type="scientific">Ridgeia piscesae</name>
    <name type="common">Tubeworm</name>
    <dbReference type="NCBI Taxonomy" id="27915"/>
    <lineage>
        <taxon>Eukaryota</taxon>
        <taxon>Metazoa</taxon>
        <taxon>Spiralia</taxon>
        <taxon>Lophotrochozoa</taxon>
        <taxon>Annelida</taxon>
        <taxon>Polychaeta</taxon>
        <taxon>Sedentaria</taxon>
        <taxon>Canalipalpata</taxon>
        <taxon>Sabellida</taxon>
        <taxon>Siboglinidae</taxon>
        <taxon>Ridgeia</taxon>
    </lineage>
</organism>
<keyword evidence="1" id="KW-0677">Repeat</keyword>
<dbReference type="PANTHER" id="PTHR44314:SF1">
    <property type="entry name" value="CILIA- AND FLAGELLA-ASSOCIATED PROTEIN 70"/>
    <property type="match status" value="1"/>
</dbReference>